<name>A0A923DYZ8_9SPHI</name>
<proteinExistence type="predicted"/>
<dbReference type="AlphaFoldDB" id="A0A923DYZ8"/>
<dbReference type="EMBL" id="WNXD01000002">
    <property type="protein sequence ID" value="MBB2145720.1"/>
    <property type="molecule type" value="Genomic_DNA"/>
</dbReference>
<evidence type="ECO:0000313" key="1">
    <source>
        <dbReference type="EMBL" id="MBB2145720.1"/>
    </source>
</evidence>
<gene>
    <name evidence="1" type="ORF">GM921_09500</name>
</gene>
<keyword evidence="2" id="KW-1185">Reference proteome</keyword>
<reference evidence="1" key="1">
    <citation type="submission" date="2019-11" db="EMBL/GenBank/DDBJ databases">
        <title>Description of Pedobacter sp. LMG 31464T.</title>
        <authorList>
            <person name="Carlier A."/>
            <person name="Qi S."/>
            <person name="Vandamme P."/>
        </authorList>
    </citation>
    <scope>NUCLEOTIDE SEQUENCE</scope>
    <source>
        <strain evidence="1">LMG 31464</strain>
    </source>
</reference>
<comment type="caution">
    <text evidence="1">The sequence shown here is derived from an EMBL/GenBank/DDBJ whole genome shotgun (WGS) entry which is preliminary data.</text>
</comment>
<dbReference type="RefSeq" id="WP_182922412.1">
    <property type="nucleotide sequence ID" value="NZ_WNXD01000002.1"/>
</dbReference>
<dbReference type="Proteomes" id="UP000601055">
    <property type="component" value="Unassembled WGS sequence"/>
</dbReference>
<accession>A0A923DYZ8</accession>
<protein>
    <submittedName>
        <fullName evidence="1">Uncharacterized protein</fullName>
    </submittedName>
</protein>
<evidence type="ECO:0000313" key="2">
    <source>
        <dbReference type="Proteomes" id="UP000601055"/>
    </source>
</evidence>
<sequence>MMQLSKVTVQFLPEGGSWLSDKKQKMAFKAIGVDGKSLIIHGEIVDSKEIKIVEFQSNVKGMGSFVFTPQAGEKYIARIETANGSFSKTLPLSTNKGTTLQVNNNLNSDSIHITVHSDLRDQELTLVGLANEQLYFMTQIMANKQVSNFVLPKSMFPIGVSQITLVNKNEQVLNERSFFVNKSGQFNVQTTNTLSNANLRGSIEEPSYYFNMPSEQKFNDLDILMLMQG</sequence>
<organism evidence="1 2">
    <name type="scientific">Pedobacter planticolens</name>
    <dbReference type="NCBI Taxonomy" id="2679964"/>
    <lineage>
        <taxon>Bacteria</taxon>
        <taxon>Pseudomonadati</taxon>
        <taxon>Bacteroidota</taxon>
        <taxon>Sphingobacteriia</taxon>
        <taxon>Sphingobacteriales</taxon>
        <taxon>Sphingobacteriaceae</taxon>
        <taxon>Pedobacter</taxon>
    </lineage>
</organism>